<dbReference type="EMBL" id="CM056809">
    <property type="protein sequence ID" value="KAJ8648140.1"/>
    <property type="molecule type" value="Genomic_DNA"/>
</dbReference>
<organism evidence="1 2">
    <name type="scientific">Persea americana</name>
    <name type="common">Avocado</name>
    <dbReference type="NCBI Taxonomy" id="3435"/>
    <lineage>
        <taxon>Eukaryota</taxon>
        <taxon>Viridiplantae</taxon>
        <taxon>Streptophyta</taxon>
        <taxon>Embryophyta</taxon>
        <taxon>Tracheophyta</taxon>
        <taxon>Spermatophyta</taxon>
        <taxon>Magnoliopsida</taxon>
        <taxon>Magnoliidae</taxon>
        <taxon>Laurales</taxon>
        <taxon>Lauraceae</taxon>
        <taxon>Persea</taxon>
    </lineage>
</organism>
<comment type="caution">
    <text evidence="1">The sequence shown here is derived from an EMBL/GenBank/DDBJ whole genome shotgun (WGS) entry which is preliminary data.</text>
</comment>
<keyword evidence="2" id="KW-1185">Reference proteome</keyword>
<evidence type="ECO:0000313" key="1">
    <source>
        <dbReference type="EMBL" id="KAJ8648140.1"/>
    </source>
</evidence>
<evidence type="ECO:0000313" key="2">
    <source>
        <dbReference type="Proteomes" id="UP001234297"/>
    </source>
</evidence>
<gene>
    <name evidence="1" type="ORF">MRB53_001163</name>
</gene>
<reference evidence="1 2" key="1">
    <citation type="journal article" date="2022" name="Hortic Res">
        <title>A haplotype resolved chromosomal level avocado genome allows analysis of novel avocado genes.</title>
        <authorList>
            <person name="Nath O."/>
            <person name="Fletcher S.J."/>
            <person name="Hayward A."/>
            <person name="Shaw L.M."/>
            <person name="Masouleh A.K."/>
            <person name="Furtado A."/>
            <person name="Henry R.J."/>
            <person name="Mitter N."/>
        </authorList>
    </citation>
    <scope>NUCLEOTIDE SEQUENCE [LARGE SCALE GENOMIC DNA]</scope>
    <source>
        <strain evidence="2">cv. Hass</strain>
    </source>
</reference>
<protein>
    <submittedName>
        <fullName evidence="1">Uncharacterized protein</fullName>
    </submittedName>
</protein>
<sequence length="434" mass="48645">MVAHLPSHLWQAVVACEDNRFFRHFGIDPIGVSRAILLFPDGGGGSTITQQLVKNVFLKHERKFSRKIYWGHGVYGIEAASAFYFGKRPSVLTLAESAMQAGIIPSPEHRSPFREPSRGKISQAKALRKMVDAGLLDIDSAMLLLKQPLCLRVEDPKPEDRPSFSQRLKSEEVEGSADQRGKISSATEIWDWEKASACFFLQENFMGSTHNVSLHLSSHTAMAMQGQEEEIKVRVRYHVKERKTWTVPFVHGEAISFVELERVVSNSQVDFSPSINSLLSPEASASFVLHTLSLMDNIPRVSVQDLTTPIAKHAYNKARNALERGCNTLLLTFTMEIIEEQSLPDRGELENLNEQTGLGVVPATDDEIGALKTNIFKELENKYLDCNICLEEFVEDTQVKQMPCLHVFHGPCIVEWLKLCNSCPICRSSLPHVS</sequence>
<name>A0ACC2MRS3_PERAE</name>
<proteinExistence type="predicted"/>
<dbReference type="Proteomes" id="UP001234297">
    <property type="component" value="Chromosome 1"/>
</dbReference>
<accession>A0ACC2MRS3</accession>